<name>A0ABQ6LN44_9RHOB</name>
<evidence type="ECO:0000313" key="2">
    <source>
        <dbReference type="Proteomes" id="UP001239909"/>
    </source>
</evidence>
<dbReference type="InterPro" id="IPR029063">
    <property type="entry name" value="SAM-dependent_MTases_sf"/>
</dbReference>
<gene>
    <name evidence="1" type="ORF">LNKW23_29520</name>
</gene>
<organism evidence="1 2">
    <name type="scientific">Paralimibaculum aggregatum</name>
    <dbReference type="NCBI Taxonomy" id="3036245"/>
    <lineage>
        <taxon>Bacteria</taxon>
        <taxon>Pseudomonadati</taxon>
        <taxon>Pseudomonadota</taxon>
        <taxon>Alphaproteobacteria</taxon>
        <taxon>Rhodobacterales</taxon>
        <taxon>Paracoccaceae</taxon>
        <taxon>Paralimibaculum</taxon>
    </lineage>
</organism>
<protein>
    <recommendedName>
        <fullName evidence="3">Class I SAM-dependent methyltransferase</fullName>
    </recommendedName>
</protein>
<comment type="caution">
    <text evidence="1">The sequence shown here is derived from an EMBL/GenBank/DDBJ whole genome shotgun (WGS) entry which is preliminary data.</text>
</comment>
<reference evidence="1 2" key="1">
    <citation type="submission" date="2023-04" db="EMBL/GenBank/DDBJ databases">
        <title>Marinoamorphus aggregata gen. nov., sp. Nov., isolate from tissue of brittle star Ophioplocus japonicus.</title>
        <authorList>
            <person name="Kawano K."/>
            <person name="Sawayama S."/>
            <person name="Nakagawa S."/>
        </authorList>
    </citation>
    <scope>NUCLEOTIDE SEQUENCE [LARGE SCALE GENOMIC DNA]</scope>
    <source>
        <strain evidence="1 2">NKW23</strain>
    </source>
</reference>
<dbReference type="Gene3D" id="3.40.50.150">
    <property type="entry name" value="Vaccinia Virus protein VP39"/>
    <property type="match status" value="1"/>
</dbReference>
<sequence>MSRFAERREARRAAALAVAMAALGTEVDAICAELGRRPTARDLARVAEARRRLPSLVQALRQASGYLRRDNPEAPLRHRAALGRARATIASARHLCAGLDRLLAHAPIPLMPPEVSDCLADRRGEVIGRAFRGLEQAINGPGQAEALAGAVFPYIPYPPARFTAFLQAAWRVLAVLGRAEGARFLEIGAGAGAKQLIAAQFFPAPEGIELDAGYLARAGQLAAQAPEGARLFAADATRFDRYGDYDVIYAYFPLRESAAESALEREIHRQMRHGSVALMPYVRQTFIHEIEQIAPGVVVKGYAGAELAALRRDAELIGPAVPPLPEHATLVERDRCAPARAALRRNGFTPHAL</sequence>
<accession>A0ABQ6LN44</accession>
<keyword evidence="2" id="KW-1185">Reference proteome</keyword>
<dbReference type="CDD" id="cd02440">
    <property type="entry name" value="AdoMet_MTases"/>
    <property type="match status" value="1"/>
</dbReference>
<dbReference type="SUPFAM" id="SSF53335">
    <property type="entry name" value="S-adenosyl-L-methionine-dependent methyltransferases"/>
    <property type="match status" value="1"/>
</dbReference>
<dbReference type="RefSeq" id="WP_285672532.1">
    <property type="nucleotide sequence ID" value="NZ_BSYI01000023.1"/>
</dbReference>
<dbReference type="Proteomes" id="UP001239909">
    <property type="component" value="Unassembled WGS sequence"/>
</dbReference>
<dbReference type="EMBL" id="BSYI01000023">
    <property type="protein sequence ID" value="GMG83739.1"/>
    <property type="molecule type" value="Genomic_DNA"/>
</dbReference>
<proteinExistence type="predicted"/>
<evidence type="ECO:0000313" key="1">
    <source>
        <dbReference type="EMBL" id="GMG83739.1"/>
    </source>
</evidence>
<evidence type="ECO:0008006" key="3">
    <source>
        <dbReference type="Google" id="ProtNLM"/>
    </source>
</evidence>